<dbReference type="InterPro" id="IPR014023">
    <property type="entry name" value="Mononeg_RNA_pol_cat"/>
</dbReference>
<evidence type="ECO:0000259" key="28">
    <source>
        <dbReference type="PROSITE" id="PS51590"/>
    </source>
</evidence>
<dbReference type="NCBIfam" id="TIGR04198">
    <property type="entry name" value="paramyx_RNAcap"/>
    <property type="match status" value="1"/>
</dbReference>
<evidence type="ECO:0000256" key="8">
    <source>
        <dbReference type="ARBA" id="ARBA00022679"/>
    </source>
</evidence>
<evidence type="ECO:0000256" key="3">
    <source>
        <dbReference type="ARBA" id="ARBA00012494"/>
    </source>
</evidence>
<evidence type="ECO:0000256" key="25">
    <source>
        <dbReference type="ARBA" id="ARBA00047370"/>
    </source>
</evidence>
<feature type="domain" description="RdRp catalytic" evidence="27">
    <location>
        <begin position="587"/>
        <end position="774"/>
    </location>
</feature>
<evidence type="ECO:0000256" key="12">
    <source>
        <dbReference type="ARBA" id="ARBA00022801"/>
    </source>
</evidence>
<evidence type="ECO:0000256" key="21">
    <source>
        <dbReference type="ARBA" id="ARBA00026099"/>
    </source>
</evidence>
<dbReference type="EMBL" id="OK491503">
    <property type="protein sequence ID" value="UDL14003.1"/>
    <property type="molecule type" value="Viral_cRNA"/>
</dbReference>
<evidence type="ECO:0000256" key="2">
    <source>
        <dbReference type="ARBA" id="ARBA00004328"/>
    </source>
</evidence>
<evidence type="ECO:0000256" key="7">
    <source>
        <dbReference type="ARBA" id="ARBA00022664"/>
    </source>
</evidence>
<evidence type="ECO:0000256" key="18">
    <source>
        <dbReference type="ARBA" id="ARBA00023268"/>
    </source>
</evidence>
<dbReference type="GO" id="GO:0003968">
    <property type="term" value="F:RNA-directed RNA polymerase activity"/>
    <property type="evidence" value="ECO:0007669"/>
    <property type="project" value="UniProtKB-KW"/>
</dbReference>
<evidence type="ECO:0000256" key="19">
    <source>
        <dbReference type="ARBA" id="ARBA00024494"/>
    </source>
</evidence>
<dbReference type="Pfam" id="PF14318">
    <property type="entry name" value="Mononeg_mRNAcap"/>
    <property type="match status" value="1"/>
</dbReference>
<keyword evidence="16" id="KW-0506">mRNA capping</keyword>
<dbReference type="GO" id="GO:0004482">
    <property type="term" value="F:mRNA 5'-cap (guanine-N7-)-methyltransferase activity"/>
    <property type="evidence" value="ECO:0007669"/>
    <property type="project" value="InterPro"/>
</dbReference>
<comment type="catalytic activity">
    <reaction evidence="20">
        <text>a 5'-end (5'-triphosphoguanosine)-(2'-O-methyladenylyl)-adenylyl-cytidylyl-adenosine in mRNA + S-adenosyl-L-methionine = a 5'-end (N(7)-methyl 5'-triphosphoguanosine)-(2'-O-methyladenylyl)-adenylyl-cytidylyl-adenosine in mRNA + S-adenosyl-L-homocysteine</text>
        <dbReference type="Rhea" id="RHEA:65440"/>
        <dbReference type="Rhea" id="RHEA-COMP:16798"/>
        <dbReference type="Rhea" id="RHEA-COMP:16801"/>
        <dbReference type="ChEBI" id="CHEBI:57856"/>
        <dbReference type="ChEBI" id="CHEBI:59789"/>
        <dbReference type="ChEBI" id="CHEBI:156482"/>
        <dbReference type="ChEBI" id="CHEBI:156483"/>
    </reaction>
</comment>
<keyword evidence="14" id="KW-0946">Virion</keyword>
<proteinExistence type="predicted"/>
<evidence type="ECO:0000256" key="13">
    <source>
        <dbReference type="ARBA" id="ARBA00022840"/>
    </source>
</evidence>
<dbReference type="InterPro" id="IPR048397">
    <property type="entry name" value="Methyltrans_Mon_CD"/>
</dbReference>
<name>A0A8K1YQQ8_9RHAB</name>
<comment type="subcellular location">
    <subcellularLocation>
        <location evidence="1">Host cytoplasm</location>
    </subcellularLocation>
    <subcellularLocation>
        <location evidence="2">Virion</location>
    </subcellularLocation>
</comment>
<dbReference type="InterPro" id="IPR039736">
    <property type="entry name" value="L_poly_C"/>
</dbReference>
<keyword evidence="8" id="KW-0808">Transferase</keyword>
<evidence type="ECO:0000256" key="11">
    <source>
        <dbReference type="ARBA" id="ARBA00022741"/>
    </source>
</evidence>
<keyword evidence="5" id="KW-0696">RNA-directed RNA polymerase</keyword>
<sequence>MDEVYQSLINELPPVESGFYFKDYDYNLNSPLMPTIFKMLHQQNTYNIPREFRQKIIDIKYLLTTLDFDISKLESLHEFHKVFGYINLYKFKPSDFAKSILSDIMHNSNLTSWVPLTFLKTLYKTIKPLKDYDVSVIKPITLKYLEYFLYTHISTLLLNASESEKTKICESFPEIQAYTYKSIHSTTEVFQIILPKPFGRTFLYRGFILLLDHYLLIDRDCLLMMKDVYLARFQSLFSYQFRSDSTYSINTLNVMSKLYQIGDQLLYNYGNPIYKVFQLIEPICNLQLCNLARLYRPLIPKLDKFHIHVTTKLEELTKLFPQCVELYKIITSLQNHNDVLAVFSSFRHWGHPFIDYETGILELFERLNKDRKVDRPYSEILASNLAFKVIRRYFYRKKTWPITPDHYPEVQDTIRGFVIEGTWPTTLAITKFGHNWHRIPIKPIFDIPEVIPPQVILSDKSHTLNRDEFLEAIRNGKPTSKRVLETFCQKPQRNFQEFLKNIARDGLEPNTRIISLCAKEKELKEKGRYFALMSWDMRDYFVSTEYLIKEHFLPYFLGITMADDQSKLIKKMLYNTMGQGRNDYEQITIANHIDYEKWCNSQTLESTEAVFTFMGQCFGLPNLFTYTHKLFETSWIFHKHRLDLIDFTDIIPKNKNCNTPSFCNGIKGGLEGLRQKGWSIISLLIIEHEMEKGPANVKVLAQGDNQVICTNFKLNKNLPNDELVWELSKIVKVNHNIINHIEQGIEKMGMTLNKDETMQSADYLVYGKIPVFRGQIFGLEPKRWSRVNTITNDQTPTLGNLLSSASSNSLVVSMYSSSPISCIFHYNFLGNFVFYLTSRYNIILNKNMIKVINKMTDNDKLKFLTFILYLDPCLGGIGGTSLTRFIMRGFPDPVSESLVFWKYLYHNTSDPVKKFICIRAGHPELSKNYYNDYSKLLEDPQSLNLKKGFDSTSYLKNQVRKALYHNKDNIKNQSLKSAIEHHIKYDSLFIQYLFTIKPVFPRFLSNFYSASWFGIVEGCIRLFERSKTLIKVFGKELNKDIALKMQTTENDIYKTIHIKVSTPMEIWDCSRIHADKLRFDSWGTLLIATTIPHPLEFLSNMTLLKPTCFICLDQDERDIIKANFVSVLVPKGIVNYETTRGMLKAYLGSKTPEDTSIIRPYDKSYNLPIIKRSLELLKAINWITDADSNLTKSILSNIKAQCNLDIQIKQKGIKLSGNYGHRFFSDRQSAGGYCNQSVNKLTHISVSSDNFRTFPFEDGNFMFQSIMLYAQHLIGEIHDQNPDPGFYHFHPSCSDCFQEIPEVKLESSSTFEFQKIFYELKKWQPSLTTIKINLFKIPTPDAKDWESLDYRDKSYYLGYNQGAIFSILALENSEKVDNSSLFPLTLQNKLEAESWYNGLLTGICHQSALECCTLSINLHTRNILAQLNSIVNGIIDKMLKNTNYLQLTSSNNMSKICKIIPHKIPPSYPLTAQDSAAQQITILRYLLRQSIDTNFIHLTKTKYYIAPDFSESYQQFLINLGVLFFFKGQKCQFNFNKLRHDIIITGRLYSRCREEDLTENEQLGLSRICPVLSKQIRVIAREEIQPHLVMTDFAPELICKEPVSYVYKYKLEYSSIDDYTFDIRHSYQFPLLSGMRWAQLATGSYWKISSIINDLQFTYKDFLCGGDGSGGIAGFLIRNSPNSRFIFNTLLEFDNINLSGMEPRQPAVLQHLGIKYSRQCVNIDTIWKGHTDLNNTKTWDQFKYLKDYYNLDLSLGIFDMELINQSDIINIINNICLYSDSLFNSKSLIIVKTYYSYLFEFRILNTLSSHFKELTLVYTTFSSLFSSEIYILCKDRKLVKKRILYPNLRKLRLSQQFQPPCNQSFESELERCITAYRFSRYVHYPEWLISDPFIEFEQILRSINVAPTLTYSFITDLQKSTQNDLLSILFGIMIAGSYSLINSLKITNVPIFPSRTQWCNIGILMICAYSILSISKTDYDLFEYLVKMYNNRYTIWITRFLLQDENNELLGHRLSWSLNEHIDSERLSLIINTEGYTITKIINQIIKICNLKEIDITKLALNQGIIELFISSYNPNLTLYKIKKSSGWLDLLIVKEQFPIIYTSSSGTTLEDWNEPETACYQDGDVL</sequence>
<dbReference type="PROSITE" id="PS50526">
    <property type="entry name" value="RDRP_SSRNA_NEG_NONSEG"/>
    <property type="match status" value="1"/>
</dbReference>
<dbReference type="Pfam" id="PF21081">
    <property type="entry name" value="Methyltrans_Mon_3rd"/>
    <property type="match status" value="1"/>
</dbReference>
<evidence type="ECO:0000256" key="9">
    <source>
        <dbReference type="ARBA" id="ARBA00022691"/>
    </source>
</evidence>
<keyword evidence="18" id="KW-0511">Multifunctional enzyme</keyword>
<keyword evidence="12" id="KW-0378">Hydrolase</keyword>
<evidence type="ECO:0000256" key="10">
    <source>
        <dbReference type="ARBA" id="ARBA00022695"/>
    </source>
</evidence>
<organism evidence="29">
    <name type="scientific">Xiangshan rhabdo-like virus 5</name>
    <dbReference type="NCBI Taxonomy" id="2886228"/>
    <lineage>
        <taxon>Viruses</taxon>
        <taxon>Riboviria</taxon>
        <taxon>Orthornavirae</taxon>
        <taxon>Negarnaviricota</taxon>
        <taxon>Haploviricotina</taxon>
        <taxon>Monjiviricetes</taxon>
        <taxon>Mononegavirales</taxon>
        <taxon>Rhabdoviridae</taxon>
    </lineage>
</organism>
<evidence type="ECO:0000256" key="20">
    <source>
        <dbReference type="ARBA" id="ARBA00024499"/>
    </source>
</evidence>
<keyword evidence="6" id="KW-0489">Methyltransferase</keyword>
<dbReference type="Pfam" id="PF21080">
    <property type="entry name" value="Methyltrans_Mon_1st"/>
    <property type="match status" value="1"/>
</dbReference>
<keyword evidence="11" id="KW-0547">Nucleotide-binding</keyword>
<evidence type="ECO:0000256" key="16">
    <source>
        <dbReference type="ARBA" id="ARBA00023042"/>
    </source>
</evidence>
<evidence type="ECO:0000256" key="24">
    <source>
        <dbReference type="ARBA" id="ARBA00047332"/>
    </source>
</evidence>
<dbReference type="InterPro" id="IPR025786">
    <property type="entry name" value="Mononega_L_MeTrfase"/>
</dbReference>
<evidence type="ECO:0000256" key="17">
    <source>
        <dbReference type="ARBA" id="ARBA00023200"/>
    </source>
</evidence>
<dbReference type="GO" id="GO:0016787">
    <property type="term" value="F:hydrolase activity"/>
    <property type="evidence" value="ECO:0007669"/>
    <property type="project" value="UniProtKB-KW"/>
</dbReference>
<dbReference type="EC" id="2.7.7.88" evidence="4"/>
<dbReference type="Pfam" id="PF00946">
    <property type="entry name" value="Mononeg_RNA_pol"/>
    <property type="match status" value="1"/>
</dbReference>
<dbReference type="InterPro" id="IPR048398">
    <property type="entry name" value="Methyltrans_Mon_C"/>
</dbReference>
<evidence type="ECO:0000256" key="26">
    <source>
        <dbReference type="ARBA" id="ARBA00048548"/>
    </source>
</evidence>
<evidence type="ECO:0000313" key="29">
    <source>
        <dbReference type="EMBL" id="UDL14003.1"/>
    </source>
</evidence>
<dbReference type="Pfam" id="PF14314">
    <property type="entry name" value="Methyltrans_Mon_2nd"/>
    <property type="match status" value="1"/>
</dbReference>
<dbReference type="EC" id="2.1.1.375" evidence="21"/>
<evidence type="ECO:0000256" key="22">
    <source>
        <dbReference type="ARBA" id="ARBA00030436"/>
    </source>
</evidence>
<comment type="catalytic activity">
    <reaction evidence="26">
        <text>GTP + H2O = GDP + phosphate + H(+)</text>
        <dbReference type="Rhea" id="RHEA:19669"/>
        <dbReference type="ChEBI" id="CHEBI:15377"/>
        <dbReference type="ChEBI" id="CHEBI:15378"/>
        <dbReference type="ChEBI" id="CHEBI:37565"/>
        <dbReference type="ChEBI" id="CHEBI:43474"/>
        <dbReference type="ChEBI" id="CHEBI:58189"/>
    </reaction>
</comment>
<evidence type="ECO:0000259" key="27">
    <source>
        <dbReference type="PROSITE" id="PS50526"/>
    </source>
</evidence>
<evidence type="ECO:0000256" key="5">
    <source>
        <dbReference type="ARBA" id="ARBA00022484"/>
    </source>
</evidence>
<comment type="catalytic activity">
    <reaction evidence="25">
        <text>a 5'-end (5'-triphosphoguanosine)-adenylyl-adenylyl-cytidylyl-adenosine in mRNA + 2 S-adenosyl-L-methionine = a 5'-end (N(7)-methyl 5'-triphosphoguanosine)-(2'-O-methyladenylyl)-adenylyl-cytidylyl-adenosine in mRNA + 2 S-adenosyl-L-homocysteine + H(+)</text>
        <dbReference type="Rhea" id="RHEA:65376"/>
        <dbReference type="Rhea" id="RHEA-COMP:16797"/>
        <dbReference type="Rhea" id="RHEA-COMP:16798"/>
        <dbReference type="ChEBI" id="CHEBI:15378"/>
        <dbReference type="ChEBI" id="CHEBI:57856"/>
        <dbReference type="ChEBI" id="CHEBI:59789"/>
        <dbReference type="ChEBI" id="CHEBI:156483"/>
        <dbReference type="ChEBI" id="CHEBI:156484"/>
        <dbReference type="EC" id="2.1.1.375"/>
    </reaction>
</comment>
<keyword evidence="7" id="KW-0507">mRNA processing</keyword>
<dbReference type="PROSITE" id="PS51590">
    <property type="entry name" value="SAM_MT_MNV_L"/>
    <property type="match status" value="1"/>
</dbReference>
<evidence type="ECO:0000256" key="14">
    <source>
        <dbReference type="ARBA" id="ARBA00022844"/>
    </source>
</evidence>
<feature type="domain" description="Mononegavirus-type SAM-dependent 2'-O-MTase" evidence="28">
    <location>
        <begin position="1636"/>
        <end position="1832"/>
    </location>
</feature>
<comment type="catalytic activity">
    <reaction evidence="19">
        <text>a 5'-end triphospho-adenylyl-adenylyl-cytidylyl-adenosine in mRNA + GDP + H(+) = a 5'-end (5'-triphosphoguanosine)-adenylyl-adenylyl-cytidylyl-adenosine in mRNA + diphosphate</text>
        <dbReference type="Rhea" id="RHEA:65436"/>
        <dbReference type="Rhea" id="RHEA-COMP:16797"/>
        <dbReference type="Rhea" id="RHEA-COMP:16799"/>
        <dbReference type="ChEBI" id="CHEBI:15378"/>
        <dbReference type="ChEBI" id="CHEBI:33019"/>
        <dbReference type="ChEBI" id="CHEBI:58189"/>
        <dbReference type="ChEBI" id="CHEBI:156484"/>
        <dbReference type="ChEBI" id="CHEBI:156503"/>
        <dbReference type="EC" id="2.7.7.88"/>
    </reaction>
</comment>
<comment type="catalytic activity">
    <reaction evidence="24">
        <text>a 5'-end (5'-triphosphoguanosine)-adenylyl-adenylyl-cytidylyl-adenosine in mRNA + S-adenosyl-L-methionine = a 5'-end (5'-triphosphoguanosine)-(2'-O-methyladenylyl)-adenylyl-cytidylyl-adenosine in mRNA + S-adenosyl-L-homocysteine + H(+)</text>
        <dbReference type="Rhea" id="RHEA:65380"/>
        <dbReference type="Rhea" id="RHEA-COMP:16797"/>
        <dbReference type="Rhea" id="RHEA-COMP:16801"/>
        <dbReference type="ChEBI" id="CHEBI:15378"/>
        <dbReference type="ChEBI" id="CHEBI:57856"/>
        <dbReference type="ChEBI" id="CHEBI:59789"/>
        <dbReference type="ChEBI" id="CHEBI:156482"/>
        <dbReference type="ChEBI" id="CHEBI:156484"/>
    </reaction>
</comment>
<dbReference type="GO" id="GO:0044423">
    <property type="term" value="C:virion component"/>
    <property type="evidence" value="ECO:0007669"/>
    <property type="project" value="UniProtKB-KW"/>
</dbReference>
<dbReference type="GO" id="GO:0005524">
    <property type="term" value="F:ATP binding"/>
    <property type="evidence" value="ECO:0007669"/>
    <property type="project" value="UniProtKB-KW"/>
</dbReference>
<evidence type="ECO:0000256" key="23">
    <source>
        <dbReference type="ARBA" id="ARBA00031012"/>
    </source>
</evidence>
<evidence type="ECO:0000256" key="6">
    <source>
        <dbReference type="ARBA" id="ARBA00022603"/>
    </source>
</evidence>
<evidence type="ECO:0000256" key="15">
    <source>
        <dbReference type="ARBA" id="ARBA00022953"/>
    </source>
</evidence>
<reference evidence="29" key="1">
    <citation type="submission" date="2021-09" db="EMBL/GenBank/DDBJ databases">
        <authorList>
            <person name="Li N.N."/>
        </authorList>
    </citation>
    <scope>NUCLEOTIDE SEQUENCE</scope>
    <source>
        <strain evidence="29">Novel_27</strain>
    </source>
</reference>
<protein>
    <recommendedName>
        <fullName evidence="23">Replicase</fullName>
        <ecNumber evidence="21">2.1.1.375</ecNumber>
        <ecNumber evidence="3">2.7.7.48</ecNumber>
        <ecNumber evidence="4">2.7.7.88</ecNumber>
    </recommendedName>
    <alternativeName>
        <fullName evidence="22">Transcriptase</fullName>
    </alternativeName>
</protein>
<evidence type="ECO:0000256" key="1">
    <source>
        <dbReference type="ARBA" id="ARBA00004192"/>
    </source>
</evidence>
<keyword evidence="17" id="KW-1035">Host cytoplasm</keyword>
<keyword evidence="10" id="KW-0548">Nucleotidyltransferase</keyword>
<keyword evidence="9" id="KW-0949">S-adenosyl-L-methionine</keyword>
<dbReference type="InterPro" id="IPR039530">
    <property type="entry name" value="L_methyltransferase_rhabdo"/>
</dbReference>
<accession>A0A8K1YQQ8</accession>
<dbReference type="InterPro" id="IPR026890">
    <property type="entry name" value="Mononeg_mRNAcap"/>
</dbReference>
<evidence type="ECO:0000256" key="4">
    <source>
        <dbReference type="ARBA" id="ARBA00012582"/>
    </source>
</evidence>
<dbReference type="EC" id="2.7.7.48" evidence="3"/>
<dbReference type="GO" id="GO:0030430">
    <property type="term" value="C:host cell cytoplasm"/>
    <property type="evidence" value="ECO:0007669"/>
    <property type="project" value="UniProtKB-SubCell"/>
</dbReference>
<keyword evidence="13" id="KW-0067">ATP-binding</keyword>
<keyword evidence="15" id="KW-0693">Viral RNA replication</keyword>